<dbReference type="WBParaSite" id="GPLIN_000805200">
    <property type="protein sequence ID" value="GPLIN_000805200"/>
    <property type="gene ID" value="GPLIN_000805200"/>
</dbReference>
<dbReference type="AlphaFoldDB" id="A0A183C5A7"/>
<reference evidence="1" key="2">
    <citation type="submission" date="2014-05" db="EMBL/GenBank/DDBJ databases">
        <title>The genome and life-stage specific transcriptomes of Globodera pallida elucidate key aspects of plant parasitism by a cyst nematode.</title>
        <authorList>
            <person name="Cotton J.A."/>
            <person name="Lilley C.J."/>
            <person name="Jones L.M."/>
            <person name="Kikuchi T."/>
            <person name="Reid A.J."/>
            <person name="Thorpe P."/>
            <person name="Tsai I.J."/>
            <person name="Beasley H."/>
            <person name="Blok V."/>
            <person name="Cock P.J.A."/>
            <person name="Van den Akker S.E."/>
            <person name="Holroyd N."/>
            <person name="Hunt M."/>
            <person name="Mantelin S."/>
            <person name="Naghra H."/>
            <person name="Pain A."/>
            <person name="Palomares-Rius J.E."/>
            <person name="Zarowiecki M."/>
            <person name="Berriman M."/>
            <person name="Jones J.T."/>
            <person name="Urwin P.E."/>
        </authorList>
    </citation>
    <scope>NUCLEOTIDE SEQUENCE [LARGE SCALE GENOMIC DNA]</scope>
    <source>
        <strain evidence="1">Lindley</strain>
    </source>
</reference>
<dbReference type="Proteomes" id="UP000050741">
    <property type="component" value="Unassembled WGS sequence"/>
</dbReference>
<name>A0A183C5A7_GLOPA</name>
<organism evidence="1 2">
    <name type="scientific">Globodera pallida</name>
    <name type="common">Potato cyst nematode worm</name>
    <name type="synonym">Heterodera pallida</name>
    <dbReference type="NCBI Taxonomy" id="36090"/>
    <lineage>
        <taxon>Eukaryota</taxon>
        <taxon>Metazoa</taxon>
        <taxon>Ecdysozoa</taxon>
        <taxon>Nematoda</taxon>
        <taxon>Chromadorea</taxon>
        <taxon>Rhabditida</taxon>
        <taxon>Tylenchina</taxon>
        <taxon>Tylenchomorpha</taxon>
        <taxon>Tylenchoidea</taxon>
        <taxon>Heteroderidae</taxon>
        <taxon>Heteroderinae</taxon>
        <taxon>Globodera</taxon>
    </lineage>
</organism>
<reference evidence="1" key="1">
    <citation type="submission" date="2013-12" db="EMBL/GenBank/DDBJ databases">
        <authorList>
            <person name="Aslett M."/>
        </authorList>
    </citation>
    <scope>NUCLEOTIDE SEQUENCE [LARGE SCALE GENOMIC DNA]</scope>
    <source>
        <strain evidence="1">Lindley</strain>
    </source>
</reference>
<keyword evidence="1" id="KW-1185">Reference proteome</keyword>
<accession>A0A183C5A7</accession>
<protein>
    <submittedName>
        <fullName evidence="2">AIRS domain-containing protein</fullName>
    </submittedName>
</protein>
<proteinExistence type="predicted"/>
<reference evidence="2" key="3">
    <citation type="submission" date="2016-06" db="UniProtKB">
        <authorList>
            <consortium name="WormBaseParasite"/>
        </authorList>
    </citation>
    <scope>IDENTIFICATION</scope>
</reference>
<sequence length="101" mass="11026">MAQYDATIQEQLSKGIIEEAEKGSDTLEHFIPHQGVLAKGKKLRVVYDASAHTRGTNSLNDCLFRGPVILPDLMDSVGSRLECDSQRIGGVALRGQCPSWV</sequence>
<evidence type="ECO:0000313" key="1">
    <source>
        <dbReference type="Proteomes" id="UP000050741"/>
    </source>
</evidence>
<evidence type="ECO:0000313" key="2">
    <source>
        <dbReference type="WBParaSite" id="GPLIN_000805200"/>
    </source>
</evidence>